<keyword evidence="1" id="KW-0472">Membrane</keyword>
<gene>
    <name evidence="3" type="ORF">CAUJ_LOCUS9437</name>
</gene>
<evidence type="ECO:0000256" key="2">
    <source>
        <dbReference type="SAM" id="SignalP"/>
    </source>
</evidence>
<evidence type="ECO:0000313" key="4">
    <source>
        <dbReference type="Proteomes" id="UP000835052"/>
    </source>
</evidence>
<evidence type="ECO:0008006" key="5">
    <source>
        <dbReference type="Google" id="ProtNLM"/>
    </source>
</evidence>
<keyword evidence="1" id="KW-0812">Transmembrane</keyword>
<dbReference type="EMBL" id="CAJGYM010000036">
    <property type="protein sequence ID" value="CAD6193518.1"/>
    <property type="molecule type" value="Genomic_DNA"/>
</dbReference>
<feature type="signal peptide" evidence="2">
    <location>
        <begin position="1"/>
        <end position="26"/>
    </location>
</feature>
<name>A0A8S1HGN2_9PELO</name>
<sequence length="191" mass="21606">MANNFLGHHLFQFLVLSCFFFMAVAATKPRLLVEKTHLSTISVQGKPTAVEYKVYNVGDAEATHIFLDDRSSFPTQEFTIEKGFLYVQFPKIAAKSNLTHVVVVKPNKMGSFEDKPARLTFTDPKTGVPEVVYSTSMGKVSVYRQKEYNYVFGSKAEHFLKFALIVAPLTFVPLGFAIRSKNRYTLVKKSY</sequence>
<evidence type="ECO:0000256" key="1">
    <source>
        <dbReference type="SAM" id="Phobius"/>
    </source>
</evidence>
<organism evidence="3 4">
    <name type="scientific">Caenorhabditis auriculariae</name>
    <dbReference type="NCBI Taxonomy" id="2777116"/>
    <lineage>
        <taxon>Eukaryota</taxon>
        <taxon>Metazoa</taxon>
        <taxon>Ecdysozoa</taxon>
        <taxon>Nematoda</taxon>
        <taxon>Chromadorea</taxon>
        <taxon>Rhabditida</taxon>
        <taxon>Rhabditina</taxon>
        <taxon>Rhabditomorpha</taxon>
        <taxon>Rhabditoidea</taxon>
        <taxon>Rhabditidae</taxon>
        <taxon>Peloderinae</taxon>
        <taxon>Caenorhabditis</taxon>
    </lineage>
</organism>
<dbReference type="OrthoDB" id="5860827at2759"/>
<dbReference type="AlphaFoldDB" id="A0A8S1HGN2"/>
<dbReference type="PANTHER" id="PTHR12861">
    <property type="entry name" value="TRANSLOCON-ASSOCIATED PROTEIN, BETA SUBUNIT PRECURSOR TRAP-BETA SIGNAL SEQUENCE RECEPTOR BETA SUBUNIT"/>
    <property type="match status" value="1"/>
</dbReference>
<protein>
    <recommendedName>
        <fullName evidence="5">Translocon-associated protein subunit beta</fullName>
    </recommendedName>
</protein>
<keyword evidence="4" id="KW-1185">Reference proteome</keyword>
<accession>A0A8S1HGN2</accession>
<feature type="transmembrane region" description="Helical" evidence="1">
    <location>
        <begin position="159"/>
        <end position="178"/>
    </location>
</feature>
<keyword evidence="1" id="KW-1133">Transmembrane helix</keyword>
<dbReference type="Pfam" id="PF05753">
    <property type="entry name" value="TRAP_beta"/>
    <property type="match status" value="1"/>
</dbReference>
<evidence type="ECO:0000313" key="3">
    <source>
        <dbReference type="EMBL" id="CAD6193518.1"/>
    </source>
</evidence>
<keyword evidence="2" id="KW-0732">Signal</keyword>
<proteinExistence type="predicted"/>
<reference evidence="3" key="1">
    <citation type="submission" date="2020-10" db="EMBL/GenBank/DDBJ databases">
        <authorList>
            <person name="Kikuchi T."/>
        </authorList>
    </citation>
    <scope>NUCLEOTIDE SEQUENCE</scope>
    <source>
        <strain evidence="3">NKZ352</strain>
    </source>
</reference>
<dbReference type="GO" id="GO:0005783">
    <property type="term" value="C:endoplasmic reticulum"/>
    <property type="evidence" value="ECO:0007669"/>
    <property type="project" value="TreeGrafter"/>
</dbReference>
<dbReference type="PANTHER" id="PTHR12861:SF2">
    <property type="entry name" value="TRANSLOCON-ASSOCIATED PROTEIN SUBUNIT BETA"/>
    <property type="match status" value="1"/>
</dbReference>
<comment type="caution">
    <text evidence="3">The sequence shown here is derived from an EMBL/GenBank/DDBJ whole genome shotgun (WGS) entry which is preliminary data.</text>
</comment>
<feature type="chain" id="PRO_5035914083" description="Translocon-associated protein subunit beta" evidence="2">
    <location>
        <begin position="27"/>
        <end position="191"/>
    </location>
</feature>
<dbReference type="Proteomes" id="UP000835052">
    <property type="component" value="Unassembled WGS sequence"/>
</dbReference>